<dbReference type="PROSITE" id="PS00109">
    <property type="entry name" value="PROTEIN_KINASE_TYR"/>
    <property type="match status" value="1"/>
</dbReference>
<feature type="domain" description="Ig-like" evidence="27">
    <location>
        <begin position="181"/>
        <end position="257"/>
    </location>
</feature>
<dbReference type="GO" id="GO:0001667">
    <property type="term" value="P:ameboidal-type cell migration"/>
    <property type="evidence" value="ECO:0007669"/>
    <property type="project" value="UniProtKB-ARBA"/>
</dbReference>
<proteinExistence type="inferred from homology"/>
<evidence type="ECO:0000256" key="24">
    <source>
        <dbReference type="PROSITE-ProRule" id="PRU10141"/>
    </source>
</evidence>
<feature type="disulfide bond" evidence="23">
    <location>
        <begin position="370"/>
        <end position="416"/>
    </location>
</feature>
<dbReference type="EC" id="2.7.10.1" evidence="2"/>
<comment type="similarity">
    <text evidence="25">Belongs to the protein kinase superfamily. Tyr protein kinase family. CSF-1/PDGF receptor subfamily.</text>
</comment>
<evidence type="ECO:0000259" key="26">
    <source>
        <dbReference type="PROSITE" id="PS50011"/>
    </source>
</evidence>
<dbReference type="GeneTree" id="ENSGT00940000155506"/>
<dbReference type="InterPro" id="IPR020635">
    <property type="entry name" value="Tyr_kinase_cat_dom"/>
</dbReference>
<keyword evidence="14 23" id="KW-1015">Disulfide bond</keyword>
<dbReference type="PANTHER" id="PTHR24416:SF47">
    <property type="entry name" value="MACROPHAGE COLONY-STIMULATING FACTOR 1 RECEPTOR"/>
    <property type="match status" value="1"/>
</dbReference>
<dbReference type="InterPro" id="IPR013783">
    <property type="entry name" value="Ig-like_fold"/>
</dbReference>
<dbReference type="PROSITE" id="PS50835">
    <property type="entry name" value="IG_LIKE"/>
    <property type="match status" value="2"/>
</dbReference>
<feature type="domain" description="Protein kinase" evidence="26">
    <location>
        <begin position="478"/>
        <end position="809"/>
    </location>
</feature>
<dbReference type="Gene3D" id="2.60.40.10">
    <property type="entry name" value="Immunoglobulins"/>
    <property type="match status" value="5"/>
</dbReference>
<dbReference type="InterPro" id="IPR050122">
    <property type="entry name" value="RTK"/>
</dbReference>
<feature type="domain" description="Ig-like" evidence="27">
    <location>
        <begin position="5"/>
        <end position="70"/>
    </location>
</feature>
<keyword evidence="8 20" id="KW-0547">Nucleotide-binding</keyword>
<feature type="binding site" evidence="20">
    <location>
        <position position="662"/>
    </location>
    <ligand>
        <name>ATP</name>
        <dbReference type="ChEBI" id="CHEBI:30616"/>
    </ligand>
</feature>
<dbReference type="PROSITE" id="PS00240">
    <property type="entry name" value="RECEPTOR_TYR_KIN_III"/>
    <property type="match status" value="1"/>
</dbReference>
<dbReference type="GO" id="GO:0005011">
    <property type="term" value="F:macrophage colony-stimulating factor receptor activity"/>
    <property type="evidence" value="ECO:0007669"/>
    <property type="project" value="TreeGrafter"/>
</dbReference>
<evidence type="ECO:0000313" key="28">
    <source>
        <dbReference type="Ensembl" id="ENSOMEP00000011295.1"/>
    </source>
</evidence>
<keyword evidence="29" id="KW-1185">Reference proteome</keyword>
<dbReference type="InterPro" id="IPR017441">
    <property type="entry name" value="Protein_kinase_ATP_BS"/>
</dbReference>
<feature type="binding site" evidence="20 24">
    <location>
        <position position="512"/>
    </location>
    <ligand>
        <name>ATP</name>
        <dbReference type="ChEBI" id="CHEBI:30616"/>
    </ligand>
</feature>
<feature type="binding site" evidence="21">
    <location>
        <position position="663"/>
    </location>
    <ligand>
        <name>Mg(2+)</name>
        <dbReference type="ChEBI" id="CHEBI:18420"/>
    </ligand>
</feature>
<accession>A0A3B3C0D1</accession>
<dbReference type="GO" id="GO:0005524">
    <property type="term" value="F:ATP binding"/>
    <property type="evidence" value="ECO:0007669"/>
    <property type="project" value="UniProtKB-UniRule"/>
</dbReference>
<dbReference type="GO" id="GO:0007169">
    <property type="term" value="P:cell surface receptor protein tyrosine kinase signaling pathway"/>
    <property type="evidence" value="ECO:0007669"/>
    <property type="project" value="InterPro"/>
</dbReference>
<keyword evidence="3" id="KW-1003">Cell membrane</keyword>
<evidence type="ECO:0000259" key="27">
    <source>
        <dbReference type="PROSITE" id="PS50835"/>
    </source>
</evidence>
<keyword evidence="21" id="KW-0460">Magnesium</keyword>
<reference evidence="28" key="2">
    <citation type="submission" date="2025-09" db="UniProtKB">
        <authorList>
            <consortium name="Ensembl"/>
        </authorList>
    </citation>
    <scope>IDENTIFICATION</scope>
</reference>
<keyword evidence="15 25" id="KW-0675">Receptor</keyword>
<dbReference type="InterPro" id="IPR000719">
    <property type="entry name" value="Prot_kinase_dom"/>
</dbReference>
<dbReference type="PROSITE" id="PS50011">
    <property type="entry name" value="PROTEIN_KINASE_DOM"/>
    <property type="match status" value="1"/>
</dbReference>
<dbReference type="GO" id="GO:0043235">
    <property type="term" value="C:receptor complex"/>
    <property type="evidence" value="ECO:0007669"/>
    <property type="project" value="TreeGrafter"/>
</dbReference>
<evidence type="ECO:0000256" key="14">
    <source>
        <dbReference type="ARBA" id="ARBA00023157"/>
    </source>
</evidence>
<keyword evidence="5" id="KW-0808">Transferase</keyword>
<dbReference type="FunFam" id="1.10.510.10:FF:001927">
    <property type="entry name" value="Receptor protein-tyrosine kinase"/>
    <property type="match status" value="1"/>
</dbReference>
<comment type="catalytic activity">
    <reaction evidence="18">
        <text>L-tyrosyl-[protein] + ATP = O-phospho-L-tyrosyl-[protein] + ADP + H(+)</text>
        <dbReference type="Rhea" id="RHEA:10596"/>
        <dbReference type="Rhea" id="RHEA-COMP:10136"/>
        <dbReference type="Rhea" id="RHEA-COMP:20101"/>
        <dbReference type="ChEBI" id="CHEBI:15378"/>
        <dbReference type="ChEBI" id="CHEBI:30616"/>
        <dbReference type="ChEBI" id="CHEBI:46858"/>
        <dbReference type="ChEBI" id="CHEBI:61978"/>
        <dbReference type="ChEBI" id="CHEBI:456216"/>
        <dbReference type="EC" id="2.7.10.1"/>
    </reaction>
</comment>
<evidence type="ECO:0000256" key="20">
    <source>
        <dbReference type="PIRSR" id="PIRSR000615-2"/>
    </source>
</evidence>
<feature type="binding site" evidence="20">
    <location>
        <begin position="560"/>
        <end position="566"/>
    </location>
    <ligand>
        <name>ATP</name>
        <dbReference type="ChEBI" id="CHEBI:30616"/>
    </ligand>
</feature>
<keyword evidence="16" id="KW-0325">Glycoprotein</keyword>
<dbReference type="PANTHER" id="PTHR24416">
    <property type="entry name" value="TYROSINE-PROTEIN KINASE RECEPTOR"/>
    <property type="match status" value="1"/>
</dbReference>
<evidence type="ECO:0000313" key="29">
    <source>
        <dbReference type="Proteomes" id="UP000261560"/>
    </source>
</evidence>
<dbReference type="GO" id="GO:0030316">
    <property type="term" value="P:osteoclast differentiation"/>
    <property type="evidence" value="ECO:0007669"/>
    <property type="project" value="TreeGrafter"/>
</dbReference>
<dbReference type="InterPro" id="IPR036179">
    <property type="entry name" value="Ig-like_dom_sf"/>
</dbReference>
<reference evidence="28" key="1">
    <citation type="submission" date="2025-08" db="UniProtKB">
        <authorList>
            <consortium name="Ensembl"/>
        </authorList>
    </citation>
    <scope>IDENTIFICATION</scope>
</reference>
<feature type="disulfide bond" evidence="23">
    <location>
        <begin position="107"/>
        <end position="156"/>
    </location>
</feature>
<dbReference type="GO" id="GO:1990682">
    <property type="term" value="C:CSF1-CSF1R complex"/>
    <property type="evidence" value="ECO:0007669"/>
    <property type="project" value="TreeGrafter"/>
</dbReference>
<sequence length="809" mass="91218">STIIPNQSDITMMAGSAFSLSCHGNRSVRWSSTALGINWSSQTQRVKSANPRHTGTYTCGYTNQSLEHLNTSFHLYIKDPSDPSTVFVTRRRSTFTLTEGEDFLLICLLTDPSVTNLTLQRKDGRPLPPGMNVTLNPQRGAWIQDVQVSFRGQYVCSGWRDGKQFRSSPLELVIRPLRHPPTLSISQTNFVRLEGELFEVTCQASNQDHFFNVTWTHRGVKKLNTSVISAVSQKYGGEFLCIAHNEGGVTVETVQLRVLGTQLQTSLISNRCRVDVHEGGDVRLTIVMEAYPPVKHQKWMTPAYMSNTDNTVFEEKATLLLRRVRQEDQGRYSFHFSNPFFNGSQDVTLLIYSERFPTVAITQQNHSLSCSSSGYPRPTVLWFGIPGILTSQEEEEEEVRTLLPMPTEDHVLTVECAAFNLRGRSSGKTYTHFWFFCQKPKYEIRWKIIESTDGNNYVFVDPSQLPYNQEWEFPRDKLRLGAVLGSGAFGKVVEATAYGLGTDNKATRVAVKMLKPSAHSEERDALMSELKILSHLGYHNNIVNLLGACTQGGPMWMITEYCIHGDLLNFLRVHAQDLMALTMLTAEDGEGAACYKNMAVQKARLRSDSGISCCSEYQEMQPILSHTPGVSLCDLMMFSYQVAQGLDFLSTRNCIHRDVAARNVLLTDQHIAKICDFGLARDIRNDDSYIVQGNARLPVKWMAPESIFQCVYTLQSDVWSYGVLLWEIFSLGKSPYPNVAVDANFYRMIKDGHHMEAPDFAPAEMWVCTLLKMLFKLLFDETYLSLKVSPNDAMLESGTHPQTHLQAGR</sequence>
<dbReference type="PIRSF" id="PIRSF000615">
    <property type="entry name" value="TyrPK_CSF1-R"/>
    <property type="match status" value="1"/>
</dbReference>
<dbReference type="InterPro" id="IPR001824">
    <property type="entry name" value="Tyr_kinase_rcpt_3_CS"/>
</dbReference>
<evidence type="ECO:0000256" key="6">
    <source>
        <dbReference type="ARBA" id="ARBA00022692"/>
    </source>
</evidence>
<dbReference type="SUPFAM" id="SSF48726">
    <property type="entry name" value="Immunoglobulin"/>
    <property type="match status" value="4"/>
</dbReference>
<feature type="active site" description="Proton acceptor" evidence="19">
    <location>
        <position position="658"/>
    </location>
</feature>
<dbReference type="Ensembl" id="ENSOMET00000018339.1">
    <property type="protein sequence ID" value="ENSOMEP00000011295.1"/>
    <property type="gene ID" value="ENSOMEG00000013348.1"/>
</dbReference>
<evidence type="ECO:0000256" key="17">
    <source>
        <dbReference type="ARBA" id="ARBA00023319"/>
    </source>
</evidence>
<evidence type="ECO:0000256" key="21">
    <source>
        <dbReference type="PIRSR" id="PIRSR000615-3"/>
    </source>
</evidence>
<dbReference type="PROSITE" id="PS00107">
    <property type="entry name" value="PROTEIN_KINASE_ATP"/>
    <property type="match status" value="1"/>
</dbReference>
<dbReference type="InterPro" id="IPR003599">
    <property type="entry name" value="Ig_sub"/>
</dbReference>
<evidence type="ECO:0000256" key="3">
    <source>
        <dbReference type="ARBA" id="ARBA00022475"/>
    </source>
</evidence>
<dbReference type="SUPFAM" id="SSF56112">
    <property type="entry name" value="Protein kinase-like (PK-like)"/>
    <property type="match status" value="1"/>
</dbReference>
<dbReference type="GO" id="GO:0043408">
    <property type="term" value="P:regulation of MAPK cascade"/>
    <property type="evidence" value="ECO:0007669"/>
    <property type="project" value="TreeGrafter"/>
</dbReference>
<name>A0A3B3C0D1_ORYME</name>
<dbReference type="Gene3D" id="3.30.200.20">
    <property type="entry name" value="Phosphorylase Kinase, domain 1"/>
    <property type="match status" value="1"/>
</dbReference>
<evidence type="ECO:0000256" key="4">
    <source>
        <dbReference type="ARBA" id="ARBA00022553"/>
    </source>
</evidence>
<dbReference type="GO" id="GO:0046872">
    <property type="term" value="F:metal ion binding"/>
    <property type="evidence" value="ECO:0007669"/>
    <property type="project" value="UniProtKB-KW"/>
</dbReference>
<evidence type="ECO:0000256" key="8">
    <source>
        <dbReference type="ARBA" id="ARBA00022741"/>
    </source>
</evidence>
<dbReference type="GO" id="GO:0030335">
    <property type="term" value="P:positive regulation of cell migration"/>
    <property type="evidence" value="ECO:0007669"/>
    <property type="project" value="TreeGrafter"/>
</dbReference>
<dbReference type="GO" id="GO:0005886">
    <property type="term" value="C:plasma membrane"/>
    <property type="evidence" value="ECO:0007669"/>
    <property type="project" value="UniProtKB-SubCell"/>
</dbReference>
<evidence type="ECO:0000256" key="1">
    <source>
        <dbReference type="ARBA" id="ARBA00004251"/>
    </source>
</evidence>
<dbReference type="PIRSF" id="PIRSF500947">
    <property type="entry name" value="CSF-1_receptor"/>
    <property type="match status" value="1"/>
</dbReference>
<keyword evidence="21" id="KW-0479">Metal-binding</keyword>
<feature type="binding site" evidence="21">
    <location>
        <position position="676"/>
    </location>
    <ligand>
        <name>Mg(2+)</name>
        <dbReference type="ChEBI" id="CHEBI:18420"/>
    </ligand>
</feature>
<dbReference type="GO" id="GO:0019955">
    <property type="term" value="F:cytokine binding"/>
    <property type="evidence" value="ECO:0007669"/>
    <property type="project" value="InterPro"/>
</dbReference>
<evidence type="ECO:0000256" key="16">
    <source>
        <dbReference type="ARBA" id="ARBA00023180"/>
    </source>
</evidence>
<dbReference type="InterPro" id="IPR001245">
    <property type="entry name" value="Ser-Thr/Tyr_kinase_cat_dom"/>
</dbReference>
<evidence type="ECO:0000256" key="10">
    <source>
        <dbReference type="ARBA" id="ARBA00022840"/>
    </source>
</evidence>
<dbReference type="InterPro" id="IPR011009">
    <property type="entry name" value="Kinase-like_dom_sf"/>
</dbReference>
<dbReference type="SMART" id="SM00409">
    <property type="entry name" value="IG"/>
    <property type="match status" value="4"/>
</dbReference>
<feature type="binding site" evidence="21">
    <location>
        <position position="457"/>
    </location>
    <ligand>
        <name>Mg(2+)</name>
        <dbReference type="ChEBI" id="CHEBI:18420"/>
    </ligand>
</feature>
<feature type="disulfide bond" evidence="23">
    <location>
        <begin position="22"/>
        <end position="59"/>
    </location>
</feature>
<keyword evidence="4" id="KW-0597">Phosphoprotein</keyword>
<keyword evidence="9" id="KW-0418">Kinase</keyword>
<keyword evidence="12" id="KW-0472">Membrane</keyword>
<evidence type="ECO:0000256" key="23">
    <source>
        <dbReference type="PIRSR" id="PIRSR500947-52"/>
    </source>
</evidence>
<evidence type="ECO:0000256" key="2">
    <source>
        <dbReference type="ARBA" id="ARBA00011902"/>
    </source>
</evidence>
<comment type="subcellular location">
    <subcellularLocation>
        <location evidence="1">Cell membrane</location>
        <topology evidence="1">Single-pass type I membrane protein</topology>
    </subcellularLocation>
    <subcellularLocation>
        <location evidence="25">Membrane</location>
        <topology evidence="25">Single-pass type I membrane protein</topology>
    </subcellularLocation>
</comment>
<evidence type="ECO:0000256" key="9">
    <source>
        <dbReference type="ARBA" id="ARBA00022777"/>
    </source>
</evidence>
<feature type="disulfide bond" evidence="23">
    <location>
        <begin position="202"/>
        <end position="241"/>
    </location>
</feature>
<dbReference type="SMART" id="SM00219">
    <property type="entry name" value="TyrKc"/>
    <property type="match status" value="1"/>
</dbReference>
<evidence type="ECO:0000256" key="12">
    <source>
        <dbReference type="ARBA" id="ARBA00023136"/>
    </source>
</evidence>
<dbReference type="Pfam" id="PF07714">
    <property type="entry name" value="PK_Tyr_Ser-Thr"/>
    <property type="match status" value="1"/>
</dbReference>
<keyword evidence="17 25" id="KW-0393">Immunoglobulin domain</keyword>
<evidence type="ECO:0000256" key="11">
    <source>
        <dbReference type="ARBA" id="ARBA00022989"/>
    </source>
</evidence>
<protein>
    <recommendedName>
        <fullName evidence="2">receptor protein-tyrosine kinase</fullName>
        <ecNumber evidence="2">2.7.10.1</ecNumber>
    </recommendedName>
</protein>
<keyword evidence="7" id="KW-0677">Repeat</keyword>
<dbReference type="FunFam" id="3.30.200.20:FF:000025">
    <property type="entry name" value="Platelet-derived growth factor receptor alpha"/>
    <property type="match status" value="1"/>
</dbReference>
<feature type="binding site" evidence="20">
    <location>
        <begin position="485"/>
        <end position="492"/>
    </location>
    <ligand>
        <name>ATP</name>
        <dbReference type="ChEBI" id="CHEBI:30616"/>
    </ligand>
</feature>
<dbReference type="AlphaFoldDB" id="A0A3B3C0D1"/>
<dbReference type="GO" id="GO:0019838">
    <property type="term" value="F:growth factor binding"/>
    <property type="evidence" value="ECO:0007669"/>
    <property type="project" value="TreeGrafter"/>
</dbReference>
<evidence type="ECO:0000256" key="18">
    <source>
        <dbReference type="ARBA" id="ARBA00051243"/>
    </source>
</evidence>
<dbReference type="InterPro" id="IPR030658">
    <property type="entry name" value="CSF-1_receptor"/>
</dbReference>
<keyword evidence="6 25" id="KW-0812">Transmembrane</keyword>
<evidence type="ECO:0000256" key="25">
    <source>
        <dbReference type="RuleBase" id="RU000311"/>
    </source>
</evidence>
<organism evidence="28 29">
    <name type="scientific">Oryzias melastigma</name>
    <name type="common">Marine medaka</name>
    <dbReference type="NCBI Taxonomy" id="30732"/>
    <lineage>
        <taxon>Eukaryota</taxon>
        <taxon>Metazoa</taxon>
        <taxon>Chordata</taxon>
        <taxon>Craniata</taxon>
        <taxon>Vertebrata</taxon>
        <taxon>Euteleostomi</taxon>
        <taxon>Actinopterygii</taxon>
        <taxon>Neopterygii</taxon>
        <taxon>Teleostei</taxon>
        <taxon>Neoteleostei</taxon>
        <taxon>Acanthomorphata</taxon>
        <taxon>Ovalentaria</taxon>
        <taxon>Atherinomorphae</taxon>
        <taxon>Beloniformes</taxon>
        <taxon>Adrianichthyidae</taxon>
        <taxon>Oryziinae</taxon>
        <taxon>Oryzias</taxon>
    </lineage>
</organism>
<dbReference type="Proteomes" id="UP000261560">
    <property type="component" value="Unplaced"/>
</dbReference>
<feature type="binding site" evidence="22">
    <location>
        <begin position="484"/>
        <end position="492"/>
    </location>
    <ligand>
        <name>ATP</name>
        <dbReference type="ChEBI" id="CHEBI:30616"/>
    </ligand>
</feature>
<dbReference type="InterPro" id="IPR008266">
    <property type="entry name" value="Tyr_kinase_AS"/>
</dbReference>
<dbReference type="Gene3D" id="1.10.510.10">
    <property type="entry name" value="Transferase(Phosphotransferase) domain 1"/>
    <property type="match status" value="1"/>
</dbReference>
<dbReference type="InterPro" id="IPR007110">
    <property type="entry name" value="Ig-like_dom"/>
</dbReference>
<evidence type="ECO:0000256" key="7">
    <source>
        <dbReference type="ARBA" id="ARBA00022737"/>
    </source>
</evidence>
<keyword evidence="11" id="KW-1133">Transmembrane helix</keyword>
<evidence type="ECO:0000256" key="22">
    <source>
        <dbReference type="PIRSR" id="PIRSR500947-51"/>
    </source>
</evidence>
<evidence type="ECO:0000256" key="19">
    <source>
        <dbReference type="PIRSR" id="PIRSR000615-1"/>
    </source>
</evidence>
<keyword evidence="13" id="KW-0829">Tyrosine-protein kinase</keyword>
<evidence type="ECO:0000256" key="13">
    <source>
        <dbReference type="ARBA" id="ARBA00023137"/>
    </source>
</evidence>
<evidence type="ECO:0000256" key="5">
    <source>
        <dbReference type="ARBA" id="ARBA00022679"/>
    </source>
</evidence>
<evidence type="ECO:0000256" key="15">
    <source>
        <dbReference type="ARBA" id="ARBA00023170"/>
    </source>
</evidence>
<keyword evidence="10 20" id="KW-0067">ATP-binding</keyword>